<sequence length="63" mass="6506">MTTFTQVNSLHGASTVRAHSTPDPDVPDPKPTPDPGPPVPDDVPDPVNAPVEEPGFPGTPIKA</sequence>
<feature type="compositionally biased region" description="Pro residues" evidence="1">
    <location>
        <begin position="29"/>
        <end position="41"/>
    </location>
</feature>
<gene>
    <name evidence="2" type="ORF">SAMN05216204_102175</name>
</gene>
<evidence type="ECO:0000313" key="3">
    <source>
        <dbReference type="Proteomes" id="UP000198639"/>
    </source>
</evidence>
<feature type="region of interest" description="Disordered" evidence="1">
    <location>
        <begin position="1"/>
        <end position="63"/>
    </location>
</feature>
<proteinExistence type="predicted"/>
<reference evidence="3" key="1">
    <citation type="submission" date="2016-10" db="EMBL/GenBank/DDBJ databases">
        <authorList>
            <person name="Varghese N."/>
            <person name="Submissions S."/>
        </authorList>
    </citation>
    <scope>NUCLEOTIDE SEQUENCE [LARGE SCALE GENOMIC DNA]</scope>
    <source>
        <strain evidence="3">CGMCC 1.12041</strain>
    </source>
</reference>
<dbReference type="RefSeq" id="WP_091870783.1">
    <property type="nucleotide sequence ID" value="NZ_FOLD01000002.1"/>
</dbReference>
<dbReference type="Proteomes" id="UP000198639">
    <property type="component" value="Unassembled WGS sequence"/>
</dbReference>
<feature type="compositionally biased region" description="Polar residues" evidence="1">
    <location>
        <begin position="1"/>
        <end position="12"/>
    </location>
</feature>
<evidence type="ECO:0000313" key="2">
    <source>
        <dbReference type="EMBL" id="SFB88264.1"/>
    </source>
</evidence>
<keyword evidence="3" id="KW-1185">Reference proteome</keyword>
<dbReference type="AlphaFoldDB" id="A0A1I1EMD3"/>
<evidence type="ECO:0000256" key="1">
    <source>
        <dbReference type="SAM" id="MobiDB-lite"/>
    </source>
</evidence>
<dbReference type="EMBL" id="FOLD01000002">
    <property type="protein sequence ID" value="SFB88264.1"/>
    <property type="molecule type" value="Genomic_DNA"/>
</dbReference>
<accession>A0A1I1EMD3</accession>
<name>A0A1I1EMD3_9BURK</name>
<organism evidence="2 3">
    <name type="scientific">Massilia yuzhufengensis</name>
    <dbReference type="NCBI Taxonomy" id="1164594"/>
    <lineage>
        <taxon>Bacteria</taxon>
        <taxon>Pseudomonadati</taxon>
        <taxon>Pseudomonadota</taxon>
        <taxon>Betaproteobacteria</taxon>
        <taxon>Burkholderiales</taxon>
        <taxon>Oxalobacteraceae</taxon>
        <taxon>Telluria group</taxon>
        <taxon>Massilia</taxon>
    </lineage>
</organism>
<protein>
    <submittedName>
        <fullName evidence="2">Uncharacterized protein</fullName>
    </submittedName>
</protein>